<evidence type="ECO:0000313" key="7">
    <source>
        <dbReference type="Proteomes" id="UP000199400"/>
    </source>
</evidence>
<evidence type="ECO:0000256" key="4">
    <source>
        <dbReference type="SAM" id="MobiDB-lite"/>
    </source>
</evidence>
<evidence type="ECO:0000256" key="2">
    <source>
        <dbReference type="ARBA" id="ARBA00022737"/>
    </source>
</evidence>
<feature type="region of interest" description="Disordered" evidence="4">
    <location>
        <begin position="44"/>
        <end position="111"/>
    </location>
</feature>
<dbReference type="AlphaFoldDB" id="A0A1I1U9J8"/>
<dbReference type="PANTHER" id="PTHR46580">
    <property type="entry name" value="SENSOR KINASE-RELATED"/>
    <property type="match status" value="1"/>
</dbReference>
<protein>
    <submittedName>
        <fullName evidence="6">Myxococcus cysteine-rich repeat-containing protein</fullName>
    </submittedName>
</protein>
<dbReference type="Gene3D" id="2.130.10.130">
    <property type="entry name" value="Integrin alpha, N-terminal"/>
    <property type="match status" value="1"/>
</dbReference>
<dbReference type="Proteomes" id="UP000199400">
    <property type="component" value="Unassembled WGS sequence"/>
</dbReference>
<feature type="compositionally biased region" description="Gly residues" evidence="4">
    <location>
        <begin position="65"/>
        <end position="75"/>
    </location>
</feature>
<dbReference type="InterPro" id="IPR011936">
    <property type="entry name" value="Myxo_disulph_rpt"/>
</dbReference>
<accession>A0A1I1U9J8</accession>
<dbReference type="InterPro" id="IPR028994">
    <property type="entry name" value="Integrin_alpha_N"/>
</dbReference>
<feature type="compositionally biased region" description="Low complexity" evidence="4">
    <location>
        <begin position="76"/>
        <end position="97"/>
    </location>
</feature>
<evidence type="ECO:0000259" key="5">
    <source>
        <dbReference type="Pfam" id="PF13205"/>
    </source>
</evidence>
<keyword evidence="7" id="KW-1185">Reference proteome</keyword>
<dbReference type="SUPFAM" id="SSF69318">
    <property type="entry name" value="Integrin alpha N-terminal domain"/>
    <property type="match status" value="1"/>
</dbReference>
<dbReference type="NCBIfam" id="TIGR02232">
    <property type="entry name" value="myxo_disulf_rpt"/>
    <property type="match status" value="1"/>
</dbReference>
<dbReference type="EMBL" id="FOMX01000003">
    <property type="protein sequence ID" value="SFD67439.1"/>
    <property type="molecule type" value="Genomic_DNA"/>
</dbReference>
<keyword evidence="2" id="KW-0677">Repeat</keyword>
<reference evidence="7" key="1">
    <citation type="submission" date="2016-10" db="EMBL/GenBank/DDBJ databases">
        <authorList>
            <person name="Varghese N."/>
            <person name="Submissions S."/>
        </authorList>
    </citation>
    <scope>NUCLEOTIDE SEQUENCE [LARGE SCALE GENOMIC DNA]</scope>
    <source>
        <strain evidence="7">ATCC 25963</strain>
    </source>
</reference>
<organism evidence="6 7">
    <name type="scientific">Nannocystis exedens</name>
    <dbReference type="NCBI Taxonomy" id="54"/>
    <lineage>
        <taxon>Bacteria</taxon>
        <taxon>Pseudomonadati</taxon>
        <taxon>Myxococcota</taxon>
        <taxon>Polyangia</taxon>
        <taxon>Nannocystales</taxon>
        <taxon>Nannocystaceae</taxon>
        <taxon>Nannocystis</taxon>
    </lineage>
</organism>
<dbReference type="STRING" id="54.SAMN02745121_01073"/>
<dbReference type="InterPro" id="IPR032812">
    <property type="entry name" value="SbsA_Ig"/>
</dbReference>
<keyword evidence="3" id="KW-1015">Disulfide bond</keyword>
<sequence>MVRDGRRPFARMQQGSRSSISSARRFASPCLCLSLLVACGDSGAGTGTGTGTTEGDTGEMTVGGTTDGSSGGPTSGGDPTSAIEAPTTSSSSSASPTCGDGQLDPGEECDDGAANGDGAACTSECKQQTACTPAGDAFALLSRVPAGQDGTLARGEPVVLDFGCTVDRETVSDATIAVHGSQSGRRAFTVEWTEDGKAELVFAAPLHPAERVDVTLTSGVRDAQGEALAPRVFQFTVSGAPGTGVFTATDASVGAGFPALGDVDGDGDLDVVRSTGDVFLNEGGDVFTVVEYDYSCYSLGGHVTLADIDADRDLDILCFGNSGVGSIWHNDGAGAFAQGPAQDVLNGKEKYLAGDLDGDGDLDLYAVTLSTDVGDEVLLNDGAGAFTPGATGIGSVSTTGAVLTDLDGDGDLDVAYGNGQFDEAASVSLNDGTGQFQATRVSLGNGAHANNGVDAGDVDGDGAADVLVLPYYDGWARVWRNSGAAMFSEGHDFATSNVEDALLRDLDGDGDLDAISANDDFFEKANLVWLNAGDGTFTAGPAFGGGGEGLAVGDVDGDGVVDAVVKGTVFLGG</sequence>
<feature type="domain" description="SbsA Ig-like" evidence="5">
    <location>
        <begin position="139"/>
        <end position="236"/>
    </location>
</feature>
<dbReference type="Pfam" id="PF13205">
    <property type="entry name" value="Big_5"/>
    <property type="match status" value="1"/>
</dbReference>
<dbReference type="InterPro" id="IPR013517">
    <property type="entry name" value="FG-GAP"/>
</dbReference>
<gene>
    <name evidence="6" type="ORF">SAMN02745121_01073</name>
</gene>
<name>A0A1I1U9J8_9BACT</name>
<evidence type="ECO:0000256" key="1">
    <source>
        <dbReference type="ARBA" id="ARBA00022729"/>
    </source>
</evidence>
<dbReference type="Pfam" id="PF13517">
    <property type="entry name" value="FG-GAP_3"/>
    <property type="match status" value="3"/>
</dbReference>
<evidence type="ECO:0000313" key="6">
    <source>
        <dbReference type="EMBL" id="SFD67439.1"/>
    </source>
</evidence>
<feature type="region of interest" description="Disordered" evidence="4">
    <location>
        <begin position="1"/>
        <end position="20"/>
    </location>
</feature>
<feature type="compositionally biased region" description="Low complexity" evidence="4">
    <location>
        <begin position="53"/>
        <end position="64"/>
    </location>
</feature>
<proteinExistence type="predicted"/>
<dbReference type="PANTHER" id="PTHR46580:SF4">
    <property type="entry name" value="ATP_GTP-BINDING PROTEIN"/>
    <property type="match status" value="1"/>
</dbReference>
<keyword evidence="1" id="KW-0732">Signal</keyword>
<evidence type="ECO:0000256" key="3">
    <source>
        <dbReference type="ARBA" id="ARBA00023157"/>
    </source>
</evidence>